<evidence type="ECO:0000313" key="10">
    <source>
        <dbReference type="Proteomes" id="UP000215027"/>
    </source>
</evidence>
<evidence type="ECO:0000256" key="4">
    <source>
        <dbReference type="ARBA" id="ARBA00011738"/>
    </source>
</evidence>
<dbReference type="GO" id="GO:0046872">
    <property type="term" value="F:metal ion binding"/>
    <property type="evidence" value="ECO:0007669"/>
    <property type="project" value="UniProtKB-KW"/>
</dbReference>
<dbReference type="PANTHER" id="PTHR11845">
    <property type="entry name" value="5'-DEOXYNUCLEOTIDASE HDDC2"/>
    <property type="match status" value="1"/>
</dbReference>
<dbReference type="SUPFAM" id="SSF109604">
    <property type="entry name" value="HD-domain/PDEase-like"/>
    <property type="match status" value="1"/>
</dbReference>
<evidence type="ECO:0000256" key="5">
    <source>
        <dbReference type="ARBA" id="ARBA00012964"/>
    </source>
</evidence>
<dbReference type="GO" id="GO:0005737">
    <property type="term" value="C:cytoplasm"/>
    <property type="evidence" value="ECO:0007669"/>
    <property type="project" value="TreeGrafter"/>
</dbReference>
<evidence type="ECO:0000256" key="6">
    <source>
        <dbReference type="ARBA" id="ARBA00022723"/>
    </source>
</evidence>
<keyword evidence="10" id="KW-1185">Reference proteome</keyword>
<evidence type="ECO:0000256" key="2">
    <source>
        <dbReference type="ARBA" id="ARBA00001936"/>
    </source>
</evidence>
<evidence type="ECO:0000256" key="1">
    <source>
        <dbReference type="ARBA" id="ARBA00001638"/>
    </source>
</evidence>
<protein>
    <recommendedName>
        <fullName evidence="5">5'-deoxynucleotidase</fullName>
        <ecNumber evidence="5">3.1.3.89</ecNumber>
    </recommendedName>
</protein>
<evidence type="ECO:0000256" key="7">
    <source>
        <dbReference type="ARBA" id="ARBA00022801"/>
    </source>
</evidence>
<evidence type="ECO:0000313" key="9">
    <source>
        <dbReference type="EMBL" id="CUS03067.2"/>
    </source>
</evidence>
<feature type="domain" description="HD/PDEase" evidence="8">
    <location>
        <begin position="32"/>
        <end position="151"/>
    </location>
</feature>
<comment type="cofactor">
    <cofactor evidence="2">
        <name>Mn(2+)</name>
        <dbReference type="ChEBI" id="CHEBI:29035"/>
    </cofactor>
</comment>
<dbReference type="OrthoDB" id="9796032at2"/>
<dbReference type="KEGG" id="pbf:CFX0092_A1189"/>
<gene>
    <name evidence="9" type="ORF">CFX0092_A1189</name>
</gene>
<dbReference type="GO" id="GO:0002953">
    <property type="term" value="F:5'-deoxynucleotidase activity"/>
    <property type="evidence" value="ECO:0007669"/>
    <property type="project" value="UniProtKB-EC"/>
</dbReference>
<dbReference type="EC" id="3.1.3.89" evidence="5"/>
<accession>A0A170PF99</accession>
<dbReference type="SMART" id="SM00471">
    <property type="entry name" value="HDc"/>
    <property type="match status" value="1"/>
</dbReference>
<comment type="cofactor">
    <cofactor evidence="3">
        <name>Co(2+)</name>
        <dbReference type="ChEBI" id="CHEBI:48828"/>
    </cofactor>
</comment>
<proteinExistence type="predicted"/>
<dbReference type="Gene3D" id="1.10.3210.10">
    <property type="entry name" value="Hypothetical protein af1432"/>
    <property type="match status" value="1"/>
</dbReference>
<evidence type="ECO:0000256" key="3">
    <source>
        <dbReference type="ARBA" id="ARBA00001941"/>
    </source>
</evidence>
<reference evidence="9" key="1">
    <citation type="submission" date="2016-01" db="EMBL/GenBank/DDBJ databases">
        <authorList>
            <person name="Mcilroy J.S."/>
            <person name="Karst M S."/>
            <person name="Albertsen M."/>
        </authorList>
    </citation>
    <scope>NUCLEOTIDE SEQUENCE</scope>
    <source>
        <strain evidence="9">Cfx-K</strain>
    </source>
</reference>
<dbReference type="InterPro" id="IPR003607">
    <property type="entry name" value="HD/PDEase_dom"/>
</dbReference>
<sequence>MIAAEQLLELLMHGNQLKRTARTGWAQRGVAAPEDVAAHSFGVIYTALLLLELAADPTLDRGAVLAMATLHDLPEGLTTDIPVPAWRFLPVGAKETAERQALAEIVGDAAFGPQWVAWWEEYRRNETAAAQLVHDADKLDQYLQAYIYERHTGNRQLAEFWRVAPRFHLAPAQAVYDELRRARAALMTAA</sequence>
<dbReference type="InterPro" id="IPR006674">
    <property type="entry name" value="HD_domain"/>
</dbReference>
<organism evidence="9 10">
    <name type="scientific">Candidatus Promineifilum breve</name>
    <dbReference type="NCBI Taxonomy" id="1806508"/>
    <lineage>
        <taxon>Bacteria</taxon>
        <taxon>Bacillati</taxon>
        <taxon>Chloroflexota</taxon>
        <taxon>Ardenticatenia</taxon>
        <taxon>Candidatus Promineifilales</taxon>
        <taxon>Candidatus Promineifilaceae</taxon>
        <taxon>Candidatus Promineifilum</taxon>
    </lineage>
</organism>
<keyword evidence="6" id="KW-0479">Metal-binding</keyword>
<evidence type="ECO:0000259" key="8">
    <source>
        <dbReference type="SMART" id="SM00471"/>
    </source>
</evidence>
<name>A0A170PF99_9CHLR</name>
<dbReference type="AlphaFoldDB" id="A0A170PF99"/>
<dbReference type="Proteomes" id="UP000215027">
    <property type="component" value="Chromosome I"/>
</dbReference>
<comment type="subunit">
    <text evidence="4">Homodimer.</text>
</comment>
<keyword evidence="7" id="KW-0378">Hydrolase</keyword>
<dbReference type="InterPro" id="IPR039356">
    <property type="entry name" value="YfbR/HDDC2"/>
</dbReference>
<dbReference type="EMBL" id="LN890655">
    <property type="protein sequence ID" value="CUS03067.2"/>
    <property type="molecule type" value="Genomic_DNA"/>
</dbReference>
<dbReference type="PANTHER" id="PTHR11845:SF13">
    <property type="entry name" value="5'-DEOXYNUCLEOTIDASE HDDC2"/>
    <property type="match status" value="1"/>
</dbReference>
<comment type="catalytic activity">
    <reaction evidence="1">
        <text>a 2'-deoxyribonucleoside 5'-phosphate + H2O = a 2'-deoxyribonucleoside + phosphate</text>
        <dbReference type="Rhea" id="RHEA:36167"/>
        <dbReference type="ChEBI" id="CHEBI:15377"/>
        <dbReference type="ChEBI" id="CHEBI:18274"/>
        <dbReference type="ChEBI" id="CHEBI:43474"/>
        <dbReference type="ChEBI" id="CHEBI:65317"/>
        <dbReference type="EC" id="3.1.3.89"/>
    </reaction>
</comment>
<dbReference type="Pfam" id="PF13023">
    <property type="entry name" value="HD_3"/>
    <property type="match status" value="1"/>
</dbReference>
<dbReference type="RefSeq" id="WP_095042607.1">
    <property type="nucleotide sequence ID" value="NZ_LN890655.1"/>
</dbReference>